<dbReference type="InterPro" id="IPR036085">
    <property type="entry name" value="PAZ_dom_sf"/>
</dbReference>
<evidence type="ECO:0000256" key="4">
    <source>
        <dbReference type="ARBA" id="ARBA00022759"/>
    </source>
</evidence>
<dbReference type="SUPFAM" id="SSF53098">
    <property type="entry name" value="Ribonuclease H-like"/>
    <property type="match status" value="1"/>
</dbReference>
<evidence type="ECO:0000256" key="1">
    <source>
        <dbReference type="ARBA" id="ARBA00022490"/>
    </source>
</evidence>
<dbReference type="Proteomes" id="UP001063166">
    <property type="component" value="Unassembled WGS sequence"/>
</dbReference>
<keyword evidence="5" id="KW-0378">Hydrolase</keyword>
<dbReference type="SMART" id="SM00950">
    <property type="entry name" value="Piwi"/>
    <property type="match status" value="1"/>
</dbReference>
<dbReference type="PROSITE" id="PS50822">
    <property type="entry name" value="PIWI"/>
    <property type="match status" value="1"/>
</dbReference>
<organism evidence="8 9">
    <name type="scientific">Lyophyllum shimeji</name>
    <name type="common">Hon-shimeji</name>
    <name type="synonym">Tricholoma shimeji</name>
    <dbReference type="NCBI Taxonomy" id="47721"/>
    <lineage>
        <taxon>Eukaryota</taxon>
        <taxon>Fungi</taxon>
        <taxon>Dikarya</taxon>
        <taxon>Basidiomycota</taxon>
        <taxon>Agaricomycotina</taxon>
        <taxon>Agaricomycetes</taxon>
        <taxon>Agaricomycetidae</taxon>
        <taxon>Agaricales</taxon>
        <taxon>Tricholomatineae</taxon>
        <taxon>Lyophyllaceae</taxon>
        <taxon>Lyophyllum</taxon>
    </lineage>
</organism>
<dbReference type="Pfam" id="PF16486">
    <property type="entry name" value="ArgoN"/>
    <property type="match status" value="1"/>
</dbReference>
<keyword evidence="2" id="KW-0819">tRNA processing</keyword>
<evidence type="ECO:0000256" key="2">
    <source>
        <dbReference type="ARBA" id="ARBA00022694"/>
    </source>
</evidence>
<keyword evidence="1" id="KW-0963">Cytoplasm</keyword>
<dbReference type="InterPro" id="IPR003165">
    <property type="entry name" value="Piwi"/>
</dbReference>
<dbReference type="OrthoDB" id="10252740at2759"/>
<dbReference type="GO" id="GO:0003723">
    <property type="term" value="F:RNA binding"/>
    <property type="evidence" value="ECO:0007669"/>
    <property type="project" value="InterPro"/>
</dbReference>
<dbReference type="CDD" id="cd04657">
    <property type="entry name" value="Piwi_ago-like"/>
    <property type="match status" value="1"/>
</dbReference>
<dbReference type="Gene3D" id="2.30.30.210">
    <property type="entry name" value="Ribonuclease P/MRP, subunit p29"/>
    <property type="match status" value="1"/>
</dbReference>
<gene>
    <name evidence="8" type="ORF">LshimejAT787_1200880</name>
</gene>
<dbReference type="Gene3D" id="3.30.420.10">
    <property type="entry name" value="Ribonuclease H-like superfamily/Ribonuclease H"/>
    <property type="match status" value="1"/>
</dbReference>
<evidence type="ECO:0000256" key="3">
    <source>
        <dbReference type="ARBA" id="ARBA00022722"/>
    </source>
</evidence>
<dbReference type="PANTHER" id="PTHR22891">
    <property type="entry name" value="EUKARYOTIC TRANSLATION INITIATION FACTOR 2C"/>
    <property type="match status" value="1"/>
</dbReference>
<dbReference type="InterPro" id="IPR012337">
    <property type="entry name" value="RNaseH-like_sf"/>
</dbReference>
<reference evidence="8" key="1">
    <citation type="submission" date="2022-07" db="EMBL/GenBank/DDBJ databases">
        <title>The genome of Lyophyllum shimeji provides insight into the initial evolution of ectomycorrhizal fungal genome.</title>
        <authorList>
            <person name="Kobayashi Y."/>
            <person name="Shibata T."/>
            <person name="Hirakawa H."/>
            <person name="Shigenobu S."/>
            <person name="Nishiyama T."/>
            <person name="Yamada A."/>
            <person name="Hasebe M."/>
            <person name="Kawaguchi M."/>
        </authorList>
    </citation>
    <scope>NUCLEOTIDE SEQUENCE</scope>
    <source>
        <strain evidence="8">AT787</strain>
    </source>
</reference>
<keyword evidence="9" id="KW-1185">Reference proteome</keyword>
<evidence type="ECO:0000313" key="9">
    <source>
        <dbReference type="Proteomes" id="UP001063166"/>
    </source>
</evidence>
<dbReference type="EMBL" id="BRPK01000012">
    <property type="protein sequence ID" value="GLB42639.1"/>
    <property type="molecule type" value="Genomic_DNA"/>
</dbReference>
<feature type="compositionally biased region" description="Basic and acidic residues" evidence="6">
    <location>
        <begin position="77"/>
        <end position="93"/>
    </location>
</feature>
<evidence type="ECO:0000256" key="6">
    <source>
        <dbReference type="SAM" id="MobiDB-lite"/>
    </source>
</evidence>
<protein>
    <submittedName>
        <fullName evidence="8">Piwi-domain-containing protein</fullName>
    </submittedName>
</protein>
<dbReference type="InterPro" id="IPR032472">
    <property type="entry name" value="ArgoL2"/>
</dbReference>
<evidence type="ECO:0000313" key="8">
    <source>
        <dbReference type="EMBL" id="GLB42639.1"/>
    </source>
</evidence>
<dbReference type="GO" id="GO:0030677">
    <property type="term" value="C:ribonuclease P complex"/>
    <property type="evidence" value="ECO:0007669"/>
    <property type="project" value="InterPro"/>
</dbReference>
<dbReference type="Pfam" id="PF02171">
    <property type="entry name" value="Piwi"/>
    <property type="match status" value="1"/>
</dbReference>
<dbReference type="InterPro" id="IPR023538">
    <property type="entry name" value="RNP1"/>
</dbReference>
<dbReference type="Pfam" id="PF01868">
    <property type="entry name" value="RNase_P-MRP_p29"/>
    <property type="match status" value="1"/>
</dbReference>
<dbReference type="InterPro" id="IPR003100">
    <property type="entry name" value="PAZ_dom"/>
</dbReference>
<dbReference type="SMART" id="SM00538">
    <property type="entry name" value="POP4"/>
    <property type="match status" value="1"/>
</dbReference>
<keyword evidence="4" id="KW-0255">Endonuclease</keyword>
<dbReference type="InterPro" id="IPR045246">
    <property type="entry name" value="Piwi_ago-like"/>
</dbReference>
<dbReference type="Gene3D" id="2.170.260.10">
    <property type="entry name" value="paz domain"/>
    <property type="match status" value="1"/>
</dbReference>
<dbReference type="GO" id="GO:0016787">
    <property type="term" value="F:hydrolase activity"/>
    <property type="evidence" value="ECO:0007669"/>
    <property type="project" value="UniProtKB-KW"/>
</dbReference>
<dbReference type="SUPFAM" id="SSF101690">
    <property type="entry name" value="PAZ domain"/>
    <property type="match status" value="1"/>
</dbReference>
<dbReference type="InterPro" id="IPR002730">
    <property type="entry name" value="Rpp29/RNP1"/>
</dbReference>
<dbReference type="Gene3D" id="3.40.50.2300">
    <property type="match status" value="1"/>
</dbReference>
<dbReference type="CDD" id="cd02846">
    <property type="entry name" value="PAZ_argonaute_like"/>
    <property type="match status" value="1"/>
</dbReference>
<dbReference type="InterPro" id="IPR032474">
    <property type="entry name" value="Argonaute_N"/>
</dbReference>
<dbReference type="InterPro" id="IPR036397">
    <property type="entry name" value="RNaseH_sf"/>
</dbReference>
<dbReference type="Pfam" id="PF02170">
    <property type="entry name" value="PAZ"/>
    <property type="match status" value="1"/>
</dbReference>
<evidence type="ECO:0000259" key="7">
    <source>
        <dbReference type="PROSITE" id="PS50822"/>
    </source>
</evidence>
<feature type="domain" description="Piwi" evidence="7">
    <location>
        <begin position="866"/>
        <end position="1175"/>
    </location>
</feature>
<dbReference type="GO" id="GO:0001682">
    <property type="term" value="P:tRNA 5'-leader removal"/>
    <property type="evidence" value="ECO:0007669"/>
    <property type="project" value="InterPro"/>
</dbReference>
<dbReference type="SMART" id="SM01163">
    <property type="entry name" value="DUF1785"/>
    <property type="match status" value="1"/>
</dbReference>
<comment type="caution">
    <text evidence="8">The sequence shown here is derived from an EMBL/GenBank/DDBJ whole genome shotgun (WGS) entry which is preliminary data.</text>
</comment>
<accession>A0A9P3UPD7</accession>
<keyword evidence="3" id="KW-0540">Nuclease</keyword>
<proteinExistence type="inferred from homology"/>
<feature type="region of interest" description="Disordered" evidence="6">
    <location>
        <begin position="67"/>
        <end position="101"/>
    </location>
</feature>
<dbReference type="SUPFAM" id="SSF101744">
    <property type="entry name" value="Rof/RNase P subunit-like"/>
    <property type="match status" value="1"/>
</dbReference>
<evidence type="ECO:0000256" key="5">
    <source>
        <dbReference type="ARBA" id="ARBA00022801"/>
    </source>
</evidence>
<dbReference type="Pfam" id="PF08699">
    <property type="entry name" value="ArgoL1"/>
    <property type="match status" value="1"/>
</dbReference>
<dbReference type="InterPro" id="IPR036980">
    <property type="entry name" value="RNase_P/MRP_Rpp29_sf"/>
</dbReference>
<dbReference type="InterPro" id="IPR023534">
    <property type="entry name" value="Rof/RNase_P-like"/>
</dbReference>
<dbReference type="AlphaFoldDB" id="A0A9P3UPD7"/>
<dbReference type="HAMAP" id="MF_00754">
    <property type="entry name" value="RNase_P_1"/>
    <property type="match status" value="1"/>
</dbReference>
<sequence length="1229" mass="136145">MTTATETSKKRTEDAIDIYKEHGFIKSKRMKFNCTTPFTPAYVTSNLTQTSDPSGMYASRVQGRQMLLENPARSSRAKKELDEKRARQKAEKERKRKGTIGKREAKEKGLWRFDESQAKFDLFVPLHHLWMGYMSELLGLLQAPPSGPAASHAMPSSAGMHPKLVKADFHGSIMTVRQSKNPCLVGLSGIVIHETENAFKVVTQQDKVKLIPKENSIFAFAVPLYSTLPPTYKQDQPLPLPDPESPKTTVLQVPRIEFELHGNQFRFRSADRAGQDSEVAELEAATGADEAGLLEGAVAGAIPRKAPMALAGDEPALPSAGALLVAVQHLPADSITEVAAVLLAEGQEASAAGPHVVETPPRLTDASHVELINGFKSLQIIPDRPLRPGFGTLGQPITLRANFFPIRLPKGPIYDYKVEISPKTEINRKRARIFQLMELSAACQPHLPYIAHDRSQRLVSSRKLPQPLDIQVPFYEEHEQGPPPGAQVYIVSVTLECELEPSQLIDYMSGNAASRHYDPQPMVSALNLVLQQHPSRTGVRVGRNRYFFPTSAQKISLGPGVEAWQGFYTSVRTTYKQLMVNVNVCMTAFVEPGNLADALFSFGRNSRGAMPSLPKGMAKVKVKLRHLGYTKPIKRIGTTSARNTKFDCPEFGGPVTVEEYFRKKYKIKLKYPADLPVVDVAGSTTSKKVWVPAELCDIIPGQPYNDKLNPKQTDLMLRAACQPPRVNAEAIMNRGFPVLGLAPPTAPTTGFGISVDTEMAVIPARELPSPGLTYKTGRTNVRDGSWNILDKKFHRGAQVASWWVVVIRDGLQMVEGPQDPKLQGLVEGFRAKCQRSGMDPGRVNAINGIRNTLKQHLAQVPAKPSFVLVLLERRDNYIYPAIKRIGDTELGLHTVHMQLAKALEERKQDQYFSNVALKVNTKLGGINHMLDDAAMKWLTKKKTMMVGIDVTHPGPGSTKGTPSIAALVASVDDTFVQFPACLRIQKTKQEMVGELGNMLVERLLAYEKKNKVLPQRIFVFRDGVSEGQFDKVIEEELPQILDAFKKFETKGRQAKYRPQLSIVICGKRHHARFFPTTSANADRNGNTRPGTVVDKGVTAVFDFDFYLQAHAGLQGTVKPTHYTVVYDENAFTADEIQQGTHDVSYLYARATRAVSLVPPAYYADLACERARYYLHDFLVDDKATSSGGGSGGGKGRADREEEERRVFHAAREAWGQGLHEDLKDSMFYI</sequence>
<name>A0A9P3UPD7_LYOSH</name>
<dbReference type="InterPro" id="IPR014811">
    <property type="entry name" value="ArgoL1"/>
</dbReference>
<dbReference type="Pfam" id="PF16488">
    <property type="entry name" value="ArgoL2"/>
    <property type="match status" value="1"/>
</dbReference>
<dbReference type="GO" id="GO:0004519">
    <property type="term" value="F:endonuclease activity"/>
    <property type="evidence" value="ECO:0007669"/>
    <property type="project" value="UniProtKB-KW"/>
</dbReference>
<dbReference type="SMART" id="SM00949">
    <property type="entry name" value="PAZ"/>
    <property type="match status" value="1"/>
</dbReference>